<evidence type="ECO:0000256" key="1">
    <source>
        <dbReference type="SAM" id="MobiDB-lite"/>
    </source>
</evidence>
<feature type="compositionally biased region" description="Polar residues" evidence="1">
    <location>
        <begin position="1"/>
        <end position="10"/>
    </location>
</feature>
<evidence type="ECO:0000256" key="2">
    <source>
        <dbReference type="SAM" id="Phobius"/>
    </source>
</evidence>
<sequence>MTGTASSSGMQRDRGMQRGENAPLNHNPNGAVQRHQGKRRNVMAVLTQYLAERQYSLLIPLYILVLMWLISVIIVLLMGIKAGLPLPTSIQEGNAVGNVGSVMSTPYFLVVGGALCVNRQFNAALSFGSTRRDFWIGTTLGFFVTAAASGIFVDIALLCEKITNHWWLGVHAFDVAILGSGNYILAFLVMFTLTFTSLMIGATFGTVFRSFGTKALAVSIIATGVVLLAAFAVSIWQSTPILRLFAEWGVWTLIAFLGVASLIMTIAGYCVNQHATI</sequence>
<keyword evidence="2" id="KW-0472">Membrane</keyword>
<feature type="transmembrane region" description="Helical" evidence="2">
    <location>
        <begin position="61"/>
        <end position="84"/>
    </location>
</feature>
<keyword evidence="2" id="KW-1133">Transmembrane helix</keyword>
<gene>
    <name evidence="3" type="ORF">QN215_00920</name>
</gene>
<feature type="region of interest" description="Disordered" evidence="1">
    <location>
        <begin position="1"/>
        <end position="36"/>
    </location>
</feature>
<evidence type="ECO:0000313" key="3">
    <source>
        <dbReference type="EMBL" id="XDS44738.1"/>
    </source>
</evidence>
<proteinExistence type="predicted"/>
<evidence type="ECO:0008006" key="4">
    <source>
        <dbReference type="Google" id="ProtNLM"/>
    </source>
</evidence>
<feature type="transmembrane region" description="Helical" evidence="2">
    <location>
        <begin position="134"/>
        <end position="158"/>
    </location>
</feature>
<name>A0AB39U715_9BIFI</name>
<feature type="transmembrane region" description="Helical" evidence="2">
    <location>
        <begin position="104"/>
        <end position="122"/>
    </location>
</feature>
<dbReference type="AlphaFoldDB" id="A0AB39U715"/>
<dbReference type="KEGG" id="baqk:QN215_00920"/>
<reference evidence="3" key="1">
    <citation type="submission" date="2023-07" db="EMBL/GenBank/DDBJ databases">
        <title>Bifidobacterium aquikefiriaerophilum sp. nov. and Bifidobacterium eccum sp. nov., isolated from water kefir.</title>
        <authorList>
            <person name="Breselge S."/>
            <person name="Bellassi P."/>
            <person name="Barcenilla C."/>
            <person name="Alvarez-Ordonez A."/>
            <person name="Morelli L."/>
            <person name="Cotter P.D."/>
        </authorList>
    </citation>
    <scope>NUCLEOTIDE SEQUENCE</scope>
    <source>
        <strain evidence="3">WK041_4_12</strain>
    </source>
</reference>
<dbReference type="EMBL" id="CP129674">
    <property type="protein sequence ID" value="XDS44738.1"/>
    <property type="molecule type" value="Genomic_DNA"/>
</dbReference>
<protein>
    <recommendedName>
        <fullName evidence="4">ABC transporter permease</fullName>
    </recommendedName>
</protein>
<accession>A0AB39U715</accession>
<feature type="transmembrane region" description="Helical" evidence="2">
    <location>
        <begin position="248"/>
        <end position="271"/>
    </location>
</feature>
<organism evidence="3">
    <name type="scientific">Bifidobacterium aquikefiricola</name>
    <dbReference type="NCBI Taxonomy" id="3059038"/>
    <lineage>
        <taxon>Bacteria</taxon>
        <taxon>Bacillati</taxon>
        <taxon>Actinomycetota</taxon>
        <taxon>Actinomycetes</taxon>
        <taxon>Bifidobacteriales</taxon>
        <taxon>Bifidobacteriaceae</taxon>
        <taxon>Bifidobacterium</taxon>
    </lineage>
</organism>
<keyword evidence="2" id="KW-0812">Transmembrane</keyword>
<feature type="transmembrane region" description="Helical" evidence="2">
    <location>
        <begin position="183"/>
        <end position="208"/>
    </location>
</feature>
<feature type="transmembrane region" description="Helical" evidence="2">
    <location>
        <begin position="215"/>
        <end position="236"/>
    </location>
</feature>
<dbReference type="RefSeq" id="WP_369344283.1">
    <property type="nucleotide sequence ID" value="NZ_CP129674.1"/>
</dbReference>